<dbReference type="PANTHER" id="PTHR34580">
    <property type="match status" value="1"/>
</dbReference>
<dbReference type="Pfam" id="PF25583">
    <property type="entry name" value="WCX"/>
    <property type="match status" value="1"/>
</dbReference>
<dbReference type="AlphaFoldDB" id="A0A9D1HLZ8"/>
<dbReference type="Proteomes" id="UP000824175">
    <property type="component" value="Unassembled WGS sequence"/>
</dbReference>
<evidence type="ECO:0000259" key="4">
    <source>
        <dbReference type="PROSITE" id="PS51000"/>
    </source>
</evidence>
<evidence type="ECO:0000256" key="2">
    <source>
        <dbReference type="ARBA" id="ARBA00023163"/>
    </source>
</evidence>
<accession>A0A9D1HLZ8</accession>
<keyword evidence="1" id="KW-0805">Transcription regulation</keyword>
<dbReference type="InterPro" id="IPR057727">
    <property type="entry name" value="WCX_dom"/>
</dbReference>
<feature type="domain" description="HTH deoR-type" evidence="4">
    <location>
        <begin position="2"/>
        <end position="61"/>
    </location>
</feature>
<evidence type="ECO:0000256" key="3">
    <source>
        <dbReference type="SAM" id="SignalP"/>
    </source>
</evidence>
<dbReference type="PROSITE" id="PS52050">
    <property type="entry name" value="WYL"/>
    <property type="match status" value="1"/>
</dbReference>
<dbReference type="InterPro" id="IPR026881">
    <property type="entry name" value="WYL_dom"/>
</dbReference>
<dbReference type="PANTHER" id="PTHR34580:SF1">
    <property type="entry name" value="PROTEIN PAFC"/>
    <property type="match status" value="1"/>
</dbReference>
<proteinExistence type="predicted"/>
<name>A0A9D1HLZ8_9FIRM</name>
<evidence type="ECO:0000313" key="5">
    <source>
        <dbReference type="EMBL" id="HIU12888.1"/>
    </source>
</evidence>
<keyword evidence="3" id="KW-0732">Signal</keyword>
<dbReference type="InterPro" id="IPR028349">
    <property type="entry name" value="PafC-like"/>
</dbReference>
<dbReference type="InterPro" id="IPR036388">
    <property type="entry name" value="WH-like_DNA-bd_sf"/>
</dbReference>
<reference evidence="5" key="1">
    <citation type="submission" date="2020-10" db="EMBL/GenBank/DDBJ databases">
        <authorList>
            <person name="Gilroy R."/>
        </authorList>
    </citation>
    <scope>NUCLEOTIDE SEQUENCE</scope>
    <source>
        <strain evidence="5">CHK195-11698</strain>
    </source>
</reference>
<feature type="signal peptide" evidence="3">
    <location>
        <begin position="1"/>
        <end position="21"/>
    </location>
</feature>
<dbReference type="Gene3D" id="1.10.10.10">
    <property type="entry name" value="Winged helix-like DNA-binding domain superfamily/Winged helix DNA-binding domain"/>
    <property type="match status" value="1"/>
</dbReference>
<organism evidence="5 6">
    <name type="scientific">Candidatus Fimiplasma intestinipullorum</name>
    <dbReference type="NCBI Taxonomy" id="2840825"/>
    <lineage>
        <taxon>Bacteria</taxon>
        <taxon>Bacillati</taxon>
        <taxon>Bacillota</taxon>
        <taxon>Clostridia</taxon>
        <taxon>Eubacteriales</taxon>
        <taxon>Candidatus Fimiplasma</taxon>
    </lineage>
</organism>
<dbReference type="EMBL" id="DVMJ01000014">
    <property type="protein sequence ID" value="HIU12888.1"/>
    <property type="molecule type" value="Genomic_DNA"/>
</dbReference>
<dbReference type="InterPro" id="IPR001034">
    <property type="entry name" value="DeoR_HTH"/>
</dbReference>
<comment type="caution">
    <text evidence="5">The sequence shown here is derived from an EMBL/GenBank/DDBJ whole genome shotgun (WGS) entry which is preliminary data.</text>
</comment>
<dbReference type="PROSITE" id="PS51000">
    <property type="entry name" value="HTH_DEOR_2"/>
    <property type="match status" value="1"/>
</dbReference>
<evidence type="ECO:0000256" key="1">
    <source>
        <dbReference type="ARBA" id="ARBA00023015"/>
    </source>
</evidence>
<dbReference type="Pfam" id="PF13280">
    <property type="entry name" value="WYL"/>
    <property type="match status" value="1"/>
</dbReference>
<reference evidence="5" key="2">
    <citation type="journal article" date="2021" name="PeerJ">
        <title>Extensive microbial diversity within the chicken gut microbiome revealed by metagenomics and culture.</title>
        <authorList>
            <person name="Gilroy R."/>
            <person name="Ravi A."/>
            <person name="Getino M."/>
            <person name="Pursley I."/>
            <person name="Horton D.L."/>
            <person name="Alikhan N.F."/>
            <person name="Baker D."/>
            <person name="Gharbi K."/>
            <person name="Hall N."/>
            <person name="Watson M."/>
            <person name="Adriaenssens E.M."/>
            <person name="Foster-Nyarko E."/>
            <person name="Jarju S."/>
            <person name="Secka A."/>
            <person name="Antonio M."/>
            <person name="Oren A."/>
            <person name="Chaudhuri R.R."/>
            <person name="La Ragione R."/>
            <person name="Hildebrand F."/>
            <person name="Pallen M.J."/>
        </authorList>
    </citation>
    <scope>NUCLEOTIDE SEQUENCE</scope>
    <source>
        <strain evidence="5">CHK195-11698</strain>
    </source>
</reference>
<keyword evidence="2" id="KW-0804">Transcription</keyword>
<dbReference type="InterPro" id="IPR036390">
    <property type="entry name" value="WH_DNA-bd_sf"/>
</dbReference>
<dbReference type="SUPFAM" id="SSF46785">
    <property type="entry name" value="Winged helix' DNA-binding domain"/>
    <property type="match status" value="1"/>
</dbReference>
<dbReference type="InterPro" id="IPR051534">
    <property type="entry name" value="CBASS_pafABC_assoc_protein"/>
</dbReference>
<dbReference type="GO" id="GO:0003700">
    <property type="term" value="F:DNA-binding transcription factor activity"/>
    <property type="evidence" value="ECO:0007669"/>
    <property type="project" value="InterPro"/>
</dbReference>
<protein>
    <submittedName>
        <fullName evidence="5">YafY family transcriptional regulator</fullName>
    </submittedName>
</protein>
<dbReference type="PIRSF" id="PIRSF016838">
    <property type="entry name" value="PafC"/>
    <property type="match status" value="1"/>
</dbReference>
<evidence type="ECO:0000313" key="6">
    <source>
        <dbReference type="Proteomes" id="UP000824175"/>
    </source>
</evidence>
<feature type="chain" id="PRO_5038386674" evidence="3">
    <location>
        <begin position="22"/>
        <end position="297"/>
    </location>
</feature>
<dbReference type="Pfam" id="PF08279">
    <property type="entry name" value="HTH_11"/>
    <property type="match status" value="1"/>
</dbReference>
<gene>
    <name evidence="5" type="ORF">IAD15_02285</name>
</gene>
<dbReference type="InterPro" id="IPR013196">
    <property type="entry name" value="HTH_11"/>
</dbReference>
<sequence>MKTNRLFGILYLLLSHGMMTAGELADYFEVSVRTIYRDIDALSELNIPVYMSKGKNGGIGLLTHYRLDKTLLNEQEQDLILFSLQQTSGLTSEKSELHEKLQHFFARYEPSWFEADFSIWGHSSSHQAYFTMIKEAILSHRILRFLYVNAKGEQTWRQVEPLKLYFRHNAWYLFAYDQDKADYRLFKIMRMQQMEITAQSFIRQMPSNWQFDQKAINPISLVFKIDPIMAYRVYDEFDPSQITILEDGTFLVHATYPEGEWVYGNILSYGEHLEVLEPVAVRQEIGHRLEKSLKKYL</sequence>